<evidence type="ECO:0000256" key="1">
    <source>
        <dbReference type="SAM" id="MobiDB-lite"/>
    </source>
</evidence>
<protein>
    <recommendedName>
        <fullName evidence="4">RNase H type-1 domain-containing protein</fullName>
    </recommendedName>
</protein>
<dbReference type="Proteomes" id="UP001459277">
    <property type="component" value="Unassembled WGS sequence"/>
</dbReference>
<evidence type="ECO:0000313" key="3">
    <source>
        <dbReference type="Proteomes" id="UP001459277"/>
    </source>
</evidence>
<name>A0AAW2DDJ7_9ROSI</name>
<reference evidence="2 3" key="1">
    <citation type="submission" date="2024-01" db="EMBL/GenBank/DDBJ databases">
        <title>A telomere-to-telomere, gap-free genome of sweet tea (Lithocarpus litseifolius).</title>
        <authorList>
            <person name="Zhou J."/>
        </authorList>
    </citation>
    <scope>NUCLEOTIDE SEQUENCE [LARGE SCALE GENOMIC DNA]</scope>
    <source>
        <strain evidence="2">Zhou-2022a</strain>
        <tissue evidence="2">Leaf</tissue>
    </source>
</reference>
<feature type="region of interest" description="Disordered" evidence="1">
    <location>
        <begin position="23"/>
        <end position="87"/>
    </location>
</feature>
<organism evidence="2 3">
    <name type="scientific">Lithocarpus litseifolius</name>
    <dbReference type="NCBI Taxonomy" id="425828"/>
    <lineage>
        <taxon>Eukaryota</taxon>
        <taxon>Viridiplantae</taxon>
        <taxon>Streptophyta</taxon>
        <taxon>Embryophyta</taxon>
        <taxon>Tracheophyta</taxon>
        <taxon>Spermatophyta</taxon>
        <taxon>Magnoliopsida</taxon>
        <taxon>eudicotyledons</taxon>
        <taxon>Gunneridae</taxon>
        <taxon>Pentapetalae</taxon>
        <taxon>rosids</taxon>
        <taxon>fabids</taxon>
        <taxon>Fagales</taxon>
        <taxon>Fagaceae</taxon>
        <taxon>Lithocarpus</taxon>
    </lineage>
</organism>
<evidence type="ECO:0008006" key="4">
    <source>
        <dbReference type="Google" id="ProtNLM"/>
    </source>
</evidence>
<dbReference type="Pfam" id="PF03004">
    <property type="entry name" value="Transposase_24"/>
    <property type="match status" value="1"/>
</dbReference>
<keyword evidence="3" id="KW-1185">Reference proteome</keyword>
<feature type="compositionally biased region" description="Basic and acidic residues" evidence="1">
    <location>
        <begin position="58"/>
        <end position="75"/>
    </location>
</feature>
<gene>
    <name evidence="2" type="ORF">SO802_009191</name>
</gene>
<sequence length="359" mass="39819">MEGAHRIKQNQEKINALGLKQLSSSWPKRARVERKRVSVQVNDDDYVPSIGEDDGDDESSRSLHNEMACSRREKSTPAVQHIGPSLSTHLGGDSLAQISTNVEAQLVGSPSSTGASTSRRAHGTTRGLGVWGLIEKHGKLLVRIAPEYLAPVRKHASKLACQIGVQDQFDLQGDSALVNKTLNTKCGRLLSSHSNKLFAKYKKLVEKEGKTYAKNHPPPNVTREKWIELIDGNLKKKCCNQNRTVSKHIHKCGSKSLAIRVDEEVQKNGDHIPKLAKIYHDTHFNSQKNQWVHPDCENTYQEMSSVQDEHCSTSDTEPLTEEEISVIVVKPISGYVKGLGMRPSSSLRTSASSFSTHYI</sequence>
<dbReference type="InterPro" id="IPR004252">
    <property type="entry name" value="Probable_transposase_24"/>
</dbReference>
<proteinExistence type="predicted"/>
<dbReference type="AlphaFoldDB" id="A0AAW2DDJ7"/>
<dbReference type="EMBL" id="JAZDWU010000003">
    <property type="protein sequence ID" value="KAL0007689.1"/>
    <property type="molecule type" value="Genomic_DNA"/>
</dbReference>
<accession>A0AAW2DDJ7</accession>
<evidence type="ECO:0000313" key="2">
    <source>
        <dbReference type="EMBL" id="KAL0007689.1"/>
    </source>
</evidence>
<feature type="compositionally biased region" description="Acidic residues" evidence="1">
    <location>
        <begin position="42"/>
        <end position="57"/>
    </location>
</feature>
<comment type="caution">
    <text evidence="2">The sequence shown here is derived from an EMBL/GenBank/DDBJ whole genome shotgun (WGS) entry which is preliminary data.</text>
</comment>